<sequence length="80" mass="8341">MSDSSHRRSWTGSAFAGVVVALVLSGSPATPPRSGGPAQIPLEGIVFRLVNAPRVVELVGRFLVALYRTAEPPPTSTGAR</sequence>
<evidence type="ECO:0000313" key="1">
    <source>
        <dbReference type="EMBL" id="MFB9903901.1"/>
    </source>
</evidence>
<dbReference type="EMBL" id="JBHLZU010000006">
    <property type="protein sequence ID" value="MFB9903901.1"/>
    <property type="molecule type" value="Genomic_DNA"/>
</dbReference>
<dbReference type="Proteomes" id="UP001589693">
    <property type="component" value="Unassembled WGS sequence"/>
</dbReference>
<protein>
    <submittedName>
        <fullName evidence="1">Uncharacterized protein</fullName>
    </submittedName>
</protein>
<name>A0ABV5ZW04_9PSEU</name>
<reference evidence="1 2" key="1">
    <citation type="submission" date="2024-09" db="EMBL/GenBank/DDBJ databases">
        <authorList>
            <person name="Sun Q."/>
            <person name="Mori K."/>
        </authorList>
    </citation>
    <scope>NUCLEOTIDE SEQUENCE [LARGE SCALE GENOMIC DNA]</scope>
    <source>
        <strain evidence="1 2">TBRC 7907</strain>
    </source>
</reference>
<proteinExistence type="predicted"/>
<gene>
    <name evidence="1" type="ORF">ACFFQA_08120</name>
</gene>
<accession>A0ABV5ZW04</accession>
<comment type="caution">
    <text evidence="1">The sequence shown here is derived from an EMBL/GenBank/DDBJ whole genome shotgun (WGS) entry which is preliminary data.</text>
</comment>
<organism evidence="1 2">
    <name type="scientific">Allokutzneria oryzae</name>
    <dbReference type="NCBI Taxonomy" id="1378989"/>
    <lineage>
        <taxon>Bacteria</taxon>
        <taxon>Bacillati</taxon>
        <taxon>Actinomycetota</taxon>
        <taxon>Actinomycetes</taxon>
        <taxon>Pseudonocardiales</taxon>
        <taxon>Pseudonocardiaceae</taxon>
        <taxon>Allokutzneria</taxon>
    </lineage>
</organism>
<dbReference type="RefSeq" id="WP_377851061.1">
    <property type="nucleotide sequence ID" value="NZ_JBHLZU010000006.1"/>
</dbReference>
<evidence type="ECO:0000313" key="2">
    <source>
        <dbReference type="Proteomes" id="UP001589693"/>
    </source>
</evidence>
<keyword evidence="2" id="KW-1185">Reference proteome</keyword>